<dbReference type="Proteomes" id="UP000444721">
    <property type="component" value="Unassembled WGS sequence"/>
</dbReference>
<gene>
    <name evidence="1" type="ORF">FDP41_011011</name>
</gene>
<organism evidence="1 2">
    <name type="scientific">Naegleria fowleri</name>
    <name type="common">Brain eating amoeba</name>
    <dbReference type="NCBI Taxonomy" id="5763"/>
    <lineage>
        <taxon>Eukaryota</taxon>
        <taxon>Discoba</taxon>
        <taxon>Heterolobosea</taxon>
        <taxon>Tetramitia</taxon>
        <taxon>Eutetramitia</taxon>
        <taxon>Vahlkampfiidae</taxon>
        <taxon>Naegleria</taxon>
    </lineage>
</organism>
<sequence length="480" mass="53998">MCAAEKTRLKLEGLSFKRRSSSGGGGGSSSDASNVCVMASTFSWSNISYTLPSTDEFHILVFEFRYKQILGVGKSLIPIDEHGRVMFLPRADYNQSGIQSKILSLERSDSVLDCQMNETNAKLEKSCILSISLFYEQVVQSEVSYRSLDLRAHNFEPHEYFASMDFVIVTSRDGKKLVVIEIGKNMCTITYKHTIVRVATSPIAERFVVELSDGSILINGIHKNSFLSGIPMKYISCCNPAISFFSKSGQFYGLGNATSNLFGIAEQESNPSKYTLPEEGSTSIYHVHFQFPKAVKNMKSGFYTNVFLLEDGSVYGCGYNCNGQATGSTKSHGNPGLTKFSLPWKHNENKEIIDMGCTSIGTYFTTLDTKKTKQTYIIGDVVKSFNVDKLYSTSPAVYVIDWEALENELKSFDFISHHALPNEVVPGGWFYCIAYNRNQHGGFLYEKYLKTRLRMLVHWEDHEELHGKNFFTDCVFVFEK</sequence>
<dbReference type="VEuPathDB" id="AmoebaDB:NF0086750"/>
<dbReference type="EMBL" id="VFQX01000007">
    <property type="protein sequence ID" value="KAF0983033.1"/>
    <property type="molecule type" value="Genomic_DNA"/>
</dbReference>
<accession>A0A6A5BY39</accession>
<comment type="caution">
    <text evidence="1">The sequence shown here is derived from an EMBL/GenBank/DDBJ whole genome shotgun (WGS) entry which is preliminary data.</text>
</comment>
<dbReference type="Gene3D" id="2.130.10.30">
    <property type="entry name" value="Regulator of chromosome condensation 1/beta-lactamase-inhibitor protein II"/>
    <property type="match status" value="1"/>
</dbReference>
<proteinExistence type="predicted"/>
<dbReference type="Pfam" id="PF13540">
    <property type="entry name" value="RCC1_2"/>
    <property type="match status" value="1"/>
</dbReference>
<dbReference type="OrthoDB" id="10311278at2759"/>
<dbReference type="InterPro" id="IPR009091">
    <property type="entry name" value="RCC1/BLIP-II"/>
</dbReference>
<dbReference type="GeneID" id="68118226"/>
<reference evidence="1 2" key="1">
    <citation type="journal article" date="2019" name="Sci. Rep.">
        <title>Nanopore sequencing improves the draft genome of the human pathogenic amoeba Naegleria fowleri.</title>
        <authorList>
            <person name="Liechti N."/>
            <person name="Schurch N."/>
            <person name="Bruggmann R."/>
            <person name="Wittwer M."/>
        </authorList>
    </citation>
    <scope>NUCLEOTIDE SEQUENCE [LARGE SCALE GENOMIC DNA]</scope>
    <source>
        <strain evidence="1 2">ATCC 30894</strain>
    </source>
</reference>
<dbReference type="RefSeq" id="XP_044567746.1">
    <property type="nucleotide sequence ID" value="XM_044701374.1"/>
</dbReference>
<evidence type="ECO:0000313" key="1">
    <source>
        <dbReference type="EMBL" id="KAF0983033.1"/>
    </source>
</evidence>
<name>A0A6A5BY39_NAEFO</name>
<dbReference type="VEuPathDB" id="AmoebaDB:FDP41_011011"/>
<dbReference type="SUPFAM" id="SSF50985">
    <property type="entry name" value="RCC1/BLIP-II"/>
    <property type="match status" value="1"/>
</dbReference>
<protein>
    <submittedName>
        <fullName evidence="1">Uncharacterized protein</fullName>
    </submittedName>
</protein>
<dbReference type="AlphaFoldDB" id="A0A6A5BY39"/>
<dbReference type="VEuPathDB" id="AmoebaDB:NfTy_016380"/>
<evidence type="ECO:0000313" key="2">
    <source>
        <dbReference type="Proteomes" id="UP000444721"/>
    </source>
</evidence>
<keyword evidence="2" id="KW-1185">Reference proteome</keyword>